<dbReference type="Proteomes" id="UP001444071">
    <property type="component" value="Unassembled WGS sequence"/>
</dbReference>
<accession>A0ABV0XA03</accession>
<protein>
    <recommendedName>
        <fullName evidence="3">NADH dehydrogenase subunit 5</fullName>
    </recommendedName>
</protein>
<evidence type="ECO:0000313" key="1">
    <source>
        <dbReference type="EMBL" id="MEQ2278539.1"/>
    </source>
</evidence>
<evidence type="ECO:0008006" key="3">
    <source>
        <dbReference type="Google" id="ProtNLM"/>
    </source>
</evidence>
<sequence>MATLSTQPMRGTPARGLMFFSGIPLLPPRARIRAATCLGFLELLVPSRNSLSSKARRFWSAMQTLTDVSNFSPLERHDNSMTYFQFPVYSILALPIAAATATAY</sequence>
<keyword evidence="2" id="KW-1185">Reference proteome</keyword>
<reference evidence="1 2" key="1">
    <citation type="submission" date="2021-06" db="EMBL/GenBank/DDBJ databases">
        <authorList>
            <person name="Palmer J.M."/>
        </authorList>
    </citation>
    <scope>NUCLEOTIDE SEQUENCE [LARGE SCALE GENOMIC DNA]</scope>
    <source>
        <strain evidence="1 2">XR_2019</strain>
        <tissue evidence="1">Muscle</tissue>
    </source>
</reference>
<name>A0ABV0XA03_9TELE</name>
<proteinExistence type="predicted"/>
<comment type="caution">
    <text evidence="1">The sequence shown here is derived from an EMBL/GenBank/DDBJ whole genome shotgun (WGS) entry which is preliminary data.</text>
</comment>
<organism evidence="1 2">
    <name type="scientific">Xenotaenia resolanae</name>
    <dbReference type="NCBI Taxonomy" id="208358"/>
    <lineage>
        <taxon>Eukaryota</taxon>
        <taxon>Metazoa</taxon>
        <taxon>Chordata</taxon>
        <taxon>Craniata</taxon>
        <taxon>Vertebrata</taxon>
        <taxon>Euteleostomi</taxon>
        <taxon>Actinopterygii</taxon>
        <taxon>Neopterygii</taxon>
        <taxon>Teleostei</taxon>
        <taxon>Neoteleostei</taxon>
        <taxon>Acanthomorphata</taxon>
        <taxon>Ovalentaria</taxon>
        <taxon>Atherinomorphae</taxon>
        <taxon>Cyprinodontiformes</taxon>
        <taxon>Goodeidae</taxon>
        <taxon>Xenotaenia</taxon>
    </lineage>
</organism>
<evidence type="ECO:0000313" key="2">
    <source>
        <dbReference type="Proteomes" id="UP001444071"/>
    </source>
</evidence>
<gene>
    <name evidence="1" type="ORF">XENORESO_021828</name>
</gene>
<dbReference type="EMBL" id="JAHRIM010099539">
    <property type="protein sequence ID" value="MEQ2278539.1"/>
    <property type="molecule type" value="Genomic_DNA"/>
</dbReference>